<keyword evidence="7" id="KW-0653">Protein transport</keyword>
<dbReference type="OrthoDB" id="5598305at2759"/>
<feature type="region of interest" description="Disordered" evidence="12">
    <location>
        <begin position="234"/>
        <end position="306"/>
    </location>
</feature>
<evidence type="ECO:0000256" key="3">
    <source>
        <dbReference type="ARBA" id="ARBA00020796"/>
    </source>
</evidence>
<evidence type="ECO:0000256" key="10">
    <source>
        <dbReference type="ARBA" id="ARBA00023128"/>
    </source>
</evidence>
<comment type="similarity">
    <text evidence="2">Belongs to the TIM54 family.</text>
</comment>
<evidence type="ECO:0000256" key="9">
    <source>
        <dbReference type="ARBA" id="ARBA00023010"/>
    </source>
</evidence>
<dbReference type="InterPro" id="IPR050187">
    <property type="entry name" value="Lipid_Phosphate_FormReg"/>
</dbReference>
<keyword evidence="6" id="KW-0999">Mitochondrion inner membrane</keyword>
<evidence type="ECO:0000256" key="7">
    <source>
        <dbReference type="ARBA" id="ARBA00022927"/>
    </source>
</evidence>
<evidence type="ECO:0000256" key="5">
    <source>
        <dbReference type="ARBA" id="ARBA00022692"/>
    </source>
</evidence>
<evidence type="ECO:0000256" key="4">
    <source>
        <dbReference type="ARBA" id="ARBA00022448"/>
    </source>
</evidence>
<evidence type="ECO:0000256" key="6">
    <source>
        <dbReference type="ARBA" id="ARBA00022792"/>
    </source>
</evidence>
<evidence type="ECO:0000256" key="11">
    <source>
        <dbReference type="ARBA" id="ARBA00023136"/>
    </source>
</evidence>
<keyword evidence="5" id="KW-0812">Transmembrane</keyword>
<dbReference type="Proteomes" id="UP000515788">
    <property type="component" value="Chromosome 6"/>
</dbReference>
<dbReference type="PANTHER" id="PTHR12358:SF101">
    <property type="entry name" value="MITOCHONDRIAL IMPORT INNER MEMBRANE TRANSLOCASE SUBUNIT TIM54"/>
    <property type="match status" value="1"/>
</dbReference>
<dbReference type="EMBL" id="CP059251">
    <property type="protein sequence ID" value="QLL33886.1"/>
    <property type="molecule type" value="Genomic_DNA"/>
</dbReference>
<organism evidence="13 14">
    <name type="scientific">Torulaspora globosa</name>
    <dbReference type="NCBI Taxonomy" id="48254"/>
    <lineage>
        <taxon>Eukaryota</taxon>
        <taxon>Fungi</taxon>
        <taxon>Dikarya</taxon>
        <taxon>Ascomycota</taxon>
        <taxon>Saccharomycotina</taxon>
        <taxon>Saccharomycetes</taxon>
        <taxon>Saccharomycetales</taxon>
        <taxon>Saccharomycetaceae</taxon>
        <taxon>Torulaspora</taxon>
    </lineage>
</organism>
<sequence>MSGLGSKAKGSKPGYTNPAFRMMGIPALRLPSRNWMIFWSVVTASVSGIAYDKYKQKQIRSHYKAAVKPLSSGSLDVNRKPRKITVFIAPPPGDYLDTSLKVWKRYVKPILYYAGLDYEVIEEEKQGFIRTEVANRIRELRRQLRQAQSQNSSQEKEELTAVQGGDDEFNAELAKQFKSDFDYRDVMGIFYNAQKPTVVYEDALNPDPSFAGGVICLGRGAYKEYITGLHEGLLGPLDPPEASTDLPENEKAEQDKISSERDGQTANAETNDELNGEQESGSGKSEETEEDKKTGSNNALKPFISPDEYSDVEFPVELSAAHNDPYIRDPATQVPFLFHQAVLMIPVPNLIGFLNIPERIYRFYQKRYYAQAVSSAVADMVNQKDIRPFEHPQDLALGEEEEDDWPKSWIREGEKRKSEWTRELKDDPRVIEYIRVYNKPKSDSQSD</sequence>
<feature type="region of interest" description="Disordered" evidence="12">
    <location>
        <begin position="145"/>
        <end position="165"/>
    </location>
</feature>
<evidence type="ECO:0000256" key="1">
    <source>
        <dbReference type="ARBA" id="ARBA00004434"/>
    </source>
</evidence>
<keyword evidence="8" id="KW-1133">Transmembrane helix</keyword>
<comment type="subcellular location">
    <subcellularLocation>
        <location evidence="1">Mitochondrion inner membrane</location>
        <topology evidence="1">Single-pass membrane protein</topology>
    </subcellularLocation>
</comment>
<evidence type="ECO:0000256" key="12">
    <source>
        <dbReference type="SAM" id="MobiDB-lite"/>
    </source>
</evidence>
<feature type="compositionally biased region" description="Basic and acidic residues" evidence="12">
    <location>
        <begin position="284"/>
        <end position="294"/>
    </location>
</feature>
<dbReference type="Pfam" id="PF11711">
    <property type="entry name" value="Tim54"/>
    <property type="match status" value="1"/>
</dbReference>
<dbReference type="PANTHER" id="PTHR12358">
    <property type="entry name" value="SPHINGOSINE KINASE"/>
    <property type="match status" value="1"/>
</dbReference>
<dbReference type="KEGG" id="tgb:HG536_0F02110"/>
<evidence type="ECO:0000313" key="13">
    <source>
        <dbReference type="EMBL" id="QLL33886.1"/>
    </source>
</evidence>
<keyword evidence="11" id="KW-0472">Membrane</keyword>
<dbReference type="InterPro" id="IPR021056">
    <property type="entry name" value="Mt_import_IM_translocase_Tim54"/>
</dbReference>
<evidence type="ECO:0000313" key="14">
    <source>
        <dbReference type="Proteomes" id="UP000515788"/>
    </source>
</evidence>
<dbReference type="AlphaFoldDB" id="A0A7G3ZK50"/>
<dbReference type="GO" id="GO:0015031">
    <property type="term" value="P:protein transport"/>
    <property type="evidence" value="ECO:0007669"/>
    <property type="project" value="UniProtKB-KW"/>
</dbReference>
<feature type="compositionally biased region" description="Basic and acidic residues" evidence="12">
    <location>
        <begin position="248"/>
        <end position="263"/>
    </location>
</feature>
<name>A0A7G3ZK50_9SACH</name>
<evidence type="ECO:0000256" key="2">
    <source>
        <dbReference type="ARBA" id="ARBA00006355"/>
    </source>
</evidence>
<keyword evidence="4" id="KW-0813">Transport</keyword>
<gene>
    <name evidence="13" type="ORF">HG536_0F02110</name>
</gene>
<dbReference type="RefSeq" id="XP_037140560.1">
    <property type="nucleotide sequence ID" value="XM_037284664.1"/>
</dbReference>
<accession>A0A7G3ZK50</accession>
<dbReference type="GeneID" id="59327101"/>
<protein>
    <recommendedName>
        <fullName evidence="3">Mitochondrial import inner membrane translocase subunit TIM54</fullName>
    </recommendedName>
</protein>
<keyword evidence="10" id="KW-0496">Mitochondrion</keyword>
<keyword evidence="14" id="KW-1185">Reference proteome</keyword>
<evidence type="ECO:0000256" key="8">
    <source>
        <dbReference type="ARBA" id="ARBA00022989"/>
    </source>
</evidence>
<reference evidence="13 14" key="1">
    <citation type="submission" date="2020-06" db="EMBL/GenBank/DDBJ databases">
        <title>The yeast mating-type switching endonuclease HO is a domesticated member of an unorthodox homing genetic element family.</title>
        <authorList>
            <person name="Coughlan A.Y."/>
            <person name="Lombardi L."/>
            <person name="Braun-Galleani S."/>
            <person name="Martos A.R."/>
            <person name="Galeote V."/>
            <person name="Bigey F."/>
            <person name="Dequin S."/>
            <person name="Byrne K.P."/>
            <person name="Wolfe K.H."/>
        </authorList>
    </citation>
    <scope>NUCLEOTIDE SEQUENCE [LARGE SCALE GENOMIC DNA]</scope>
    <source>
        <strain evidence="13 14">CBS764</strain>
    </source>
</reference>
<dbReference type="GO" id="GO:0005743">
    <property type="term" value="C:mitochondrial inner membrane"/>
    <property type="evidence" value="ECO:0007669"/>
    <property type="project" value="UniProtKB-SubCell"/>
</dbReference>
<proteinExistence type="inferred from homology"/>
<keyword evidence="9" id="KW-0811">Translocation</keyword>